<name>A0A176VSI4_MARPO</name>
<comment type="caution">
    <text evidence="7">The sequence shown here is derived from an EMBL/GenBank/DDBJ whole genome shotgun (WGS) entry which is preliminary data.</text>
</comment>
<evidence type="ECO:0000256" key="3">
    <source>
        <dbReference type="ARBA" id="ARBA00022630"/>
    </source>
</evidence>
<evidence type="ECO:0000313" key="8">
    <source>
        <dbReference type="Proteomes" id="UP000077202"/>
    </source>
</evidence>
<keyword evidence="3" id="KW-0285">Flavoprotein</keyword>
<keyword evidence="8" id="KW-1185">Reference proteome</keyword>
<dbReference type="Pfam" id="PF08031">
    <property type="entry name" value="BBE"/>
    <property type="match status" value="1"/>
</dbReference>
<dbReference type="InterPro" id="IPR016167">
    <property type="entry name" value="FAD-bd_PCMH_sub1"/>
</dbReference>
<dbReference type="InterPro" id="IPR036318">
    <property type="entry name" value="FAD-bd_PCMH-like_sf"/>
</dbReference>
<dbReference type="Gene3D" id="3.30.465.10">
    <property type="match status" value="1"/>
</dbReference>
<dbReference type="InterPro" id="IPR016169">
    <property type="entry name" value="FAD-bd_PCMH_sub2"/>
</dbReference>
<dbReference type="GO" id="GO:0016491">
    <property type="term" value="F:oxidoreductase activity"/>
    <property type="evidence" value="ECO:0007669"/>
    <property type="project" value="UniProtKB-KW"/>
</dbReference>
<sequence>MEWTSRRISTDFDSAGLHHADLPQLPAEGFSLRITLQNLMRPHVYPEETKSSSGVEHIVDGITCTIMHSYREDEVGGIASWMGCALRALCYTGPAAAFGPARRLLQQSLADCLRPAGARIVLPSSSDYQTARGHVFNHRFLWSPAAFVFATTTAHVSNAIQCAVRLNVGIAPRSGGHSYEDYSLGGRDGVIVVDLEGMNKVTLNKTSKLATVGGGARLGPIKLALWNQGKVSTPSGTCPSVGVGGHSLGGGWGFISRKWGIMADNIVEVEIVIANGTVITANSQKNSDLLFALKGAGANSFGIVTKFTFKTFDVSKKVTYFSYNFQKSQQAATTKAFGLWGLTVTNDVSASLYHDPSGGNTFWGVYLGPKTNLKSVLQKFFSNAPAASSTTELETDYIRTVVINAGFKETDPISILDLKNYTYETRTFKSKSIFVKGSGFSDAGIQAYVNKLQQGPAQSYMIFDLFGGTGSAINAISPSASAWVHRDSLYSIQMFTYWNDRPQDAQNAINWIENIWSTVRPFASGEAYQNYIDSKMPLSAYYGSNLDKLKSIKRKFDSRNIFNYAQSIPLS</sequence>
<comment type="cofactor">
    <cofactor evidence="1">
        <name>FAD</name>
        <dbReference type="ChEBI" id="CHEBI:57692"/>
    </cofactor>
</comment>
<dbReference type="EMBL" id="LVLJ01002842">
    <property type="protein sequence ID" value="OAE23393.1"/>
    <property type="molecule type" value="Genomic_DNA"/>
</dbReference>
<dbReference type="InterPro" id="IPR016166">
    <property type="entry name" value="FAD-bd_PCMH"/>
</dbReference>
<feature type="domain" description="FAD-binding PCMH-type" evidence="6">
    <location>
        <begin position="140"/>
        <end position="314"/>
    </location>
</feature>
<keyword evidence="4" id="KW-0274">FAD</keyword>
<proteinExistence type="inferred from homology"/>
<dbReference type="Pfam" id="PF01565">
    <property type="entry name" value="FAD_binding_4"/>
    <property type="match status" value="1"/>
</dbReference>
<dbReference type="GO" id="GO:0071949">
    <property type="term" value="F:FAD binding"/>
    <property type="evidence" value="ECO:0007669"/>
    <property type="project" value="InterPro"/>
</dbReference>
<keyword evidence="5" id="KW-0560">Oxidoreductase</keyword>
<evidence type="ECO:0000256" key="4">
    <source>
        <dbReference type="ARBA" id="ARBA00022827"/>
    </source>
</evidence>
<accession>A0A176VSI4</accession>
<dbReference type="InterPro" id="IPR006094">
    <property type="entry name" value="Oxid_FAD_bind_N"/>
</dbReference>
<dbReference type="PANTHER" id="PTHR42973:SF39">
    <property type="entry name" value="FAD-BINDING PCMH-TYPE DOMAIN-CONTAINING PROTEIN"/>
    <property type="match status" value="1"/>
</dbReference>
<dbReference type="Gene3D" id="3.30.43.10">
    <property type="entry name" value="Uridine Diphospho-n-acetylenolpyruvylglucosamine Reductase, domain 2"/>
    <property type="match status" value="1"/>
</dbReference>
<dbReference type="InterPro" id="IPR050416">
    <property type="entry name" value="FAD-linked_Oxidoreductase"/>
</dbReference>
<dbReference type="SUPFAM" id="SSF56176">
    <property type="entry name" value="FAD-binding/transporter-associated domain-like"/>
    <property type="match status" value="1"/>
</dbReference>
<evidence type="ECO:0000313" key="7">
    <source>
        <dbReference type="EMBL" id="OAE23393.1"/>
    </source>
</evidence>
<protein>
    <recommendedName>
        <fullName evidence="6">FAD-binding PCMH-type domain-containing protein</fullName>
    </recommendedName>
</protein>
<comment type="similarity">
    <text evidence="2">Belongs to the oxygen-dependent FAD-linked oxidoreductase family.</text>
</comment>
<dbReference type="PROSITE" id="PS51387">
    <property type="entry name" value="FAD_PCMH"/>
    <property type="match status" value="1"/>
</dbReference>
<dbReference type="Proteomes" id="UP000077202">
    <property type="component" value="Unassembled WGS sequence"/>
</dbReference>
<evidence type="ECO:0000256" key="1">
    <source>
        <dbReference type="ARBA" id="ARBA00001974"/>
    </source>
</evidence>
<evidence type="ECO:0000256" key="5">
    <source>
        <dbReference type="ARBA" id="ARBA00023002"/>
    </source>
</evidence>
<evidence type="ECO:0000256" key="2">
    <source>
        <dbReference type="ARBA" id="ARBA00005466"/>
    </source>
</evidence>
<organism evidence="7 8">
    <name type="scientific">Marchantia polymorpha subsp. ruderalis</name>
    <dbReference type="NCBI Taxonomy" id="1480154"/>
    <lineage>
        <taxon>Eukaryota</taxon>
        <taxon>Viridiplantae</taxon>
        <taxon>Streptophyta</taxon>
        <taxon>Embryophyta</taxon>
        <taxon>Marchantiophyta</taxon>
        <taxon>Marchantiopsida</taxon>
        <taxon>Marchantiidae</taxon>
        <taxon>Marchantiales</taxon>
        <taxon>Marchantiaceae</taxon>
        <taxon>Marchantia</taxon>
    </lineage>
</organism>
<evidence type="ECO:0000259" key="6">
    <source>
        <dbReference type="PROSITE" id="PS51387"/>
    </source>
</evidence>
<reference evidence="7" key="1">
    <citation type="submission" date="2016-03" db="EMBL/GenBank/DDBJ databases">
        <title>Mechanisms controlling the formation of the plant cell surface in tip-growing cells are functionally conserved among land plants.</title>
        <authorList>
            <person name="Honkanen S."/>
            <person name="Jones V.A."/>
            <person name="Morieri G."/>
            <person name="Champion C."/>
            <person name="Hetherington A.J."/>
            <person name="Kelly S."/>
            <person name="Saint-Marcoux D."/>
            <person name="Proust H."/>
            <person name="Prescott H."/>
            <person name="Dolan L."/>
        </authorList>
    </citation>
    <scope>NUCLEOTIDE SEQUENCE [LARGE SCALE GENOMIC DNA]</scope>
    <source>
        <tissue evidence="7">Whole gametophyte</tissue>
    </source>
</reference>
<dbReference type="PANTHER" id="PTHR42973">
    <property type="entry name" value="BINDING OXIDOREDUCTASE, PUTATIVE (AFU_ORTHOLOGUE AFUA_1G17690)-RELATED"/>
    <property type="match status" value="1"/>
</dbReference>
<dbReference type="Gene3D" id="3.40.462.20">
    <property type="match status" value="1"/>
</dbReference>
<gene>
    <name evidence="7" type="ORF">AXG93_1660s1520</name>
</gene>
<dbReference type="AlphaFoldDB" id="A0A176VSI4"/>
<dbReference type="InterPro" id="IPR012951">
    <property type="entry name" value="BBE"/>
</dbReference>